<proteinExistence type="predicted"/>
<comment type="caution">
    <text evidence="2">The sequence shown here is derived from an EMBL/GenBank/DDBJ whole genome shotgun (WGS) entry which is preliminary data.</text>
</comment>
<organism evidence="2 3">
    <name type="scientific">Podospora aff. communis PSN243</name>
    <dbReference type="NCBI Taxonomy" id="3040156"/>
    <lineage>
        <taxon>Eukaryota</taxon>
        <taxon>Fungi</taxon>
        <taxon>Dikarya</taxon>
        <taxon>Ascomycota</taxon>
        <taxon>Pezizomycotina</taxon>
        <taxon>Sordariomycetes</taxon>
        <taxon>Sordariomycetidae</taxon>
        <taxon>Sordariales</taxon>
        <taxon>Podosporaceae</taxon>
        <taxon>Podospora</taxon>
    </lineage>
</organism>
<accession>A0AAV9GNF5</accession>
<dbReference type="EMBL" id="MU865938">
    <property type="protein sequence ID" value="KAK4449281.1"/>
    <property type="molecule type" value="Genomic_DNA"/>
</dbReference>
<reference evidence="2" key="1">
    <citation type="journal article" date="2023" name="Mol. Phylogenet. Evol.">
        <title>Genome-scale phylogeny and comparative genomics of the fungal order Sordariales.</title>
        <authorList>
            <person name="Hensen N."/>
            <person name="Bonometti L."/>
            <person name="Westerberg I."/>
            <person name="Brannstrom I.O."/>
            <person name="Guillou S."/>
            <person name="Cros-Aarteil S."/>
            <person name="Calhoun S."/>
            <person name="Haridas S."/>
            <person name="Kuo A."/>
            <person name="Mondo S."/>
            <person name="Pangilinan J."/>
            <person name="Riley R."/>
            <person name="LaButti K."/>
            <person name="Andreopoulos B."/>
            <person name="Lipzen A."/>
            <person name="Chen C."/>
            <person name="Yan M."/>
            <person name="Daum C."/>
            <person name="Ng V."/>
            <person name="Clum A."/>
            <person name="Steindorff A."/>
            <person name="Ohm R.A."/>
            <person name="Martin F."/>
            <person name="Silar P."/>
            <person name="Natvig D.O."/>
            <person name="Lalanne C."/>
            <person name="Gautier V."/>
            <person name="Ament-Velasquez S.L."/>
            <person name="Kruys A."/>
            <person name="Hutchinson M.I."/>
            <person name="Powell A.J."/>
            <person name="Barry K."/>
            <person name="Miller A.N."/>
            <person name="Grigoriev I.V."/>
            <person name="Debuchy R."/>
            <person name="Gladieux P."/>
            <person name="Hiltunen Thoren M."/>
            <person name="Johannesson H."/>
        </authorList>
    </citation>
    <scope>NUCLEOTIDE SEQUENCE</scope>
    <source>
        <strain evidence="2">PSN243</strain>
    </source>
</reference>
<keyword evidence="3" id="KW-1185">Reference proteome</keyword>
<evidence type="ECO:0000313" key="3">
    <source>
        <dbReference type="Proteomes" id="UP001321760"/>
    </source>
</evidence>
<feature type="compositionally biased region" description="Low complexity" evidence="1">
    <location>
        <begin position="70"/>
        <end position="87"/>
    </location>
</feature>
<dbReference type="Proteomes" id="UP001321760">
    <property type="component" value="Unassembled WGS sequence"/>
</dbReference>
<feature type="region of interest" description="Disordered" evidence="1">
    <location>
        <begin position="69"/>
        <end position="100"/>
    </location>
</feature>
<reference evidence="2" key="2">
    <citation type="submission" date="2023-05" db="EMBL/GenBank/DDBJ databases">
        <authorList>
            <consortium name="Lawrence Berkeley National Laboratory"/>
            <person name="Steindorff A."/>
            <person name="Hensen N."/>
            <person name="Bonometti L."/>
            <person name="Westerberg I."/>
            <person name="Brannstrom I.O."/>
            <person name="Guillou S."/>
            <person name="Cros-Aarteil S."/>
            <person name="Calhoun S."/>
            <person name="Haridas S."/>
            <person name="Kuo A."/>
            <person name="Mondo S."/>
            <person name="Pangilinan J."/>
            <person name="Riley R."/>
            <person name="Labutti K."/>
            <person name="Andreopoulos B."/>
            <person name="Lipzen A."/>
            <person name="Chen C."/>
            <person name="Yanf M."/>
            <person name="Daum C."/>
            <person name="Ng V."/>
            <person name="Clum A."/>
            <person name="Ohm R."/>
            <person name="Martin F."/>
            <person name="Silar P."/>
            <person name="Natvig D."/>
            <person name="Lalanne C."/>
            <person name="Gautier V."/>
            <person name="Ament-Velasquez S.L."/>
            <person name="Kruys A."/>
            <person name="Hutchinson M.I."/>
            <person name="Powell A.J."/>
            <person name="Barry K."/>
            <person name="Miller A.N."/>
            <person name="Grigoriev I.V."/>
            <person name="Debuchy R."/>
            <person name="Gladieux P."/>
            <person name="Thoren M.H."/>
            <person name="Johannesson H."/>
        </authorList>
    </citation>
    <scope>NUCLEOTIDE SEQUENCE</scope>
    <source>
        <strain evidence="2">PSN243</strain>
    </source>
</reference>
<protein>
    <submittedName>
        <fullName evidence="2">Uncharacterized protein</fullName>
    </submittedName>
</protein>
<dbReference type="AlphaFoldDB" id="A0AAV9GNF5"/>
<evidence type="ECO:0000256" key="1">
    <source>
        <dbReference type="SAM" id="MobiDB-lite"/>
    </source>
</evidence>
<evidence type="ECO:0000313" key="2">
    <source>
        <dbReference type="EMBL" id="KAK4449281.1"/>
    </source>
</evidence>
<gene>
    <name evidence="2" type="ORF">QBC34DRAFT_95323</name>
</gene>
<name>A0AAV9GNF5_9PEZI</name>
<sequence>MIPAPRRSILGKPSSSVQYLSVQAPGPLHDTPGRDGVMLSGSQHIFFSHPHNSGPTPLLATQLAVPDVFSRPSTSRRTATASRTSPTLNPNPSNGGEDGSELRYRQLACGLVGWRIRQLPPSQDQAQAGFRHHILRDSPWSEGQLDPDLWIFDEHGNSVIGWLSRSVTKQKEETAPRRIPRFPSPFAEQRLTTMRGQSRLPIGFLCASSVLQFIRPVSVNARIAGR</sequence>